<keyword evidence="2" id="KW-0418">Kinase</keyword>
<dbReference type="Gene3D" id="3.90.1200.10">
    <property type="match status" value="1"/>
</dbReference>
<dbReference type="InterPro" id="IPR051678">
    <property type="entry name" value="AGP_Transferase"/>
</dbReference>
<dbReference type="OrthoDB" id="2906425at2759"/>
<dbReference type="SUPFAM" id="SSF56112">
    <property type="entry name" value="Protein kinase-like (PK-like)"/>
    <property type="match status" value="1"/>
</dbReference>
<sequence>MSTELLKEEGCFAITFERKYYHRGNSFIKRSLRPREFRTGWRGLHVPRMGMERLMNEAESLLFIRKHTNIPVPTVYCHFEDDGAYYLVTEYVQGESMSDLEEPQKAVVRQELKKHLETLKSLKSNQIGGPGGIVISPYRIQAQTKQDSWTLQPSASAEYVFCHNDLSQQNVVVDPDTLKINAIIDWEYAGFFPARFEFPFYKRLGPSIAIDGEVDDSAELLQFLQSKEEKNIE</sequence>
<accession>A0A395NF78</accession>
<evidence type="ECO:0000313" key="3">
    <source>
        <dbReference type="Proteomes" id="UP000266272"/>
    </source>
</evidence>
<proteinExistence type="predicted"/>
<keyword evidence="3" id="KW-1185">Reference proteome</keyword>
<evidence type="ECO:0000259" key="1">
    <source>
        <dbReference type="Pfam" id="PF01636"/>
    </source>
</evidence>
<organism evidence="2 3">
    <name type="scientific">Trichoderma arundinaceum</name>
    <dbReference type="NCBI Taxonomy" id="490622"/>
    <lineage>
        <taxon>Eukaryota</taxon>
        <taxon>Fungi</taxon>
        <taxon>Dikarya</taxon>
        <taxon>Ascomycota</taxon>
        <taxon>Pezizomycotina</taxon>
        <taxon>Sordariomycetes</taxon>
        <taxon>Hypocreomycetidae</taxon>
        <taxon>Hypocreales</taxon>
        <taxon>Hypocreaceae</taxon>
        <taxon>Trichoderma</taxon>
    </lineage>
</organism>
<dbReference type="InterPro" id="IPR011009">
    <property type="entry name" value="Kinase-like_dom_sf"/>
</dbReference>
<comment type="caution">
    <text evidence="2">The sequence shown here is derived from an EMBL/GenBank/DDBJ whole genome shotgun (WGS) entry which is preliminary data.</text>
</comment>
<dbReference type="AlphaFoldDB" id="A0A395NF78"/>
<dbReference type="PANTHER" id="PTHR21310:SF15">
    <property type="entry name" value="AMINOGLYCOSIDE PHOSPHOTRANSFERASE DOMAIN-CONTAINING PROTEIN"/>
    <property type="match status" value="1"/>
</dbReference>
<feature type="domain" description="Aminoglycoside phosphotransferase" evidence="1">
    <location>
        <begin position="151"/>
        <end position="198"/>
    </location>
</feature>
<dbReference type="Proteomes" id="UP000266272">
    <property type="component" value="Unassembled WGS sequence"/>
</dbReference>
<keyword evidence="2" id="KW-0808">Transferase</keyword>
<reference evidence="2 3" key="1">
    <citation type="journal article" date="2018" name="PLoS Pathog.">
        <title>Evolution of structural diversity of trichothecenes, a family of toxins produced by plant pathogenic and entomopathogenic fungi.</title>
        <authorList>
            <person name="Proctor R.H."/>
            <person name="McCormick S.P."/>
            <person name="Kim H.S."/>
            <person name="Cardoza R.E."/>
            <person name="Stanley A.M."/>
            <person name="Lindo L."/>
            <person name="Kelly A."/>
            <person name="Brown D.W."/>
            <person name="Lee T."/>
            <person name="Vaughan M.M."/>
            <person name="Alexander N.J."/>
            <person name="Busman M."/>
            <person name="Gutierrez S."/>
        </authorList>
    </citation>
    <scope>NUCLEOTIDE SEQUENCE [LARGE SCALE GENOMIC DNA]</scope>
    <source>
        <strain evidence="2 3">IBT 40837</strain>
    </source>
</reference>
<dbReference type="InterPro" id="IPR002575">
    <property type="entry name" value="Aminoglycoside_PTrfase"/>
</dbReference>
<name>A0A395NF78_TRIAR</name>
<dbReference type="GO" id="GO:0016301">
    <property type="term" value="F:kinase activity"/>
    <property type="evidence" value="ECO:0007669"/>
    <property type="project" value="UniProtKB-KW"/>
</dbReference>
<dbReference type="EMBL" id="PXOA01000512">
    <property type="protein sequence ID" value="RFU74660.1"/>
    <property type="molecule type" value="Genomic_DNA"/>
</dbReference>
<dbReference type="Pfam" id="PF01636">
    <property type="entry name" value="APH"/>
    <property type="match status" value="1"/>
</dbReference>
<protein>
    <submittedName>
        <fullName evidence="2">Kinase-like domain</fullName>
    </submittedName>
</protein>
<dbReference type="STRING" id="490622.A0A395NF78"/>
<dbReference type="CDD" id="cd05120">
    <property type="entry name" value="APH_ChoK_like"/>
    <property type="match status" value="1"/>
</dbReference>
<evidence type="ECO:0000313" key="2">
    <source>
        <dbReference type="EMBL" id="RFU74660.1"/>
    </source>
</evidence>
<dbReference type="PANTHER" id="PTHR21310">
    <property type="entry name" value="AMINOGLYCOSIDE PHOSPHOTRANSFERASE-RELATED-RELATED"/>
    <property type="match status" value="1"/>
</dbReference>
<gene>
    <name evidence="2" type="ORF">TARUN_7572</name>
</gene>